<organism evidence="1 2">
    <name type="scientific">Histidinibacterium lentulum</name>
    <dbReference type="NCBI Taxonomy" id="2480588"/>
    <lineage>
        <taxon>Bacteria</taxon>
        <taxon>Pseudomonadati</taxon>
        <taxon>Pseudomonadota</taxon>
        <taxon>Alphaproteobacteria</taxon>
        <taxon>Rhodobacterales</taxon>
        <taxon>Paracoccaceae</taxon>
        <taxon>Histidinibacterium</taxon>
    </lineage>
</organism>
<evidence type="ECO:0000313" key="1">
    <source>
        <dbReference type="EMBL" id="ROU03660.1"/>
    </source>
</evidence>
<name>A0A3N2R862_9RHOB</name>
<reference evidence="1 2" key="1">
    <citation type="submission" date="2018-10" db="EMBL/GenBank/DDBJ databases">
        <title>Histidinibacterium lentulum gen. nov., sp. nov., a marine bacterium from the culture broth of Picochlorum sp. 122.</title>
        <authorList>
            <person name="Wang G."/>
        </authorList>
    </citation>
    <scope>NUCLEOTIDE SEQUENCE [LARGE SCALE GENOMIC DNA]</scope>
    <source>
        <strain evidence="1 2">B17</strain>
    </source>
</reference>
<dbReference type="PROSITE" id="PS51318">
    <property type="entry name" value="TAT"/>
    <property type="match status" value="1"/>
</dbReference>
<dbReference type="AlphaFoldDB" id="A0A3N2R862"/>
<dbReference type="EMBL" id="RDRB01000002">
    <property type="protein sequence ID" value="ROU03660.1"/>
    <property type="molecule type" value="Genomic_DNA"/>
</dbReference>
<gene>
    <name evidence="1" type="ORF">EAT49_05015</name>
</gene>
<dbReference type="Proteomes" id="UP000268016">
    <property type="component" value="Unassembled WGS sequence"/>
</dbReference>
<evidence type="ECO:0000313" key="2">
    <source>
        <dbReference type="Proteomes" id="UP000268016"/>
    </source>
</evidence>
<protein>
    <submittedName>
        <fullName evidence="1">Uncharacterized protein</fullName>
    </submittedName>
</protein>
<proteinExistence type="predicted"/>
<keyword evidence="2" id="KW-1185">Reference proteome</keyword>
<accession>A0A3N2R862</accession>
<sequence>MQTRRRFLAAGVAGLAGASQARPLRNTPVGILRATGAELARPCRYRGTPPEGLAERVRDAGLDTGERLLDWRRDGDHAPHR</sequence>
<comment type="caution">
    <text evidence="1">The sequence shown here is derived from an EMBL/GenBank/DDBJ whole genome shotgun (WGS) entry which is preliminary data.</text>
</comment>
<dbReference type="OrthoDB" id="9786826at2"/>
<dbReference type="RefSeq" id="WP_123641194.1">
    <property type="nucleotide sequence ID" value="NZ_ML119082.1"/>
</dbReference>
<dbReference type="InterPro" id="IPR006311">
    <property type="entry name" value="TAT_signal"/>
</dbReference>